<dbReference type="Gene3D" id="2.60.120.40">
    <property type="match status" value="1"/>
</dbReference>
<name>A0A917AKU3_9BACI</name>
<reference evidence="2" key="2">
    <citation type="submission" date="2020-09" db="EMBL/GenBank/DDBJ databases">
        <authorList>
            <person name="Sun Q."/>
            <person name="Zhou Y."/>
        </authorList>
    </citation>
    <scope>NUCLEOTIDE SEQUENCE</scope>
    <source>
        <strain evidence="2">CGMCC 1.12698</strain>
    </source>
</reference>
<evidence type="ECO:0000313" key="3">
    <source>
        <dbReference type="Proteomes" id="UP000605259"/>
    </source>
</evidence>
<accession>A0A917AKU3</accession>
<dbReference type="Proteomes" id="UP000605259">
    <property type="component" value="Unassembled WGS sequence"/>
</dbReference>
<gene>
    <name evidence="2" type="ORF">GCM10007140_05580</name>
</gene>
<dbReference type="RefSeq" id="WP_229722123.1">
    <property type="nucleotide sequence ID" value="NZ_BMFK01000001.1"/>
</dbReference>
<proteinExistence type="predicted"/>
<sequence length="181" mass="19574">MDYPCPQTQCFPIPEPIFLPQSAFRAVNNSFEQRVTANLPLSPVQFPDVEFDLNNEYNPVTSTFIPKQNGIYSLIASVNFGPDIISNYRVLIIIQVNGVTTVGDNDFFGDIPIGDATSVSAILPLASGDEVNVAVISSTDGVLFVNPAAIHFQAAIFPFTGITSSMTNNASRSNSFSSQKF</sequence>
<reference evidence="2" key="1">
    <citation type="journal article" date="2014" name="Int. J. Syst. Evol. Microbiol.">
        <title>Complete genome sequence of Corynebacterium casei LMG S-19264T (=DSM 44701T), isolated from a smear-ripened cheese.</title>
        <authorList>
            <consortium name="US DOE Joint Genome Institute (JGI-PGF)"/>
            <person name="Walter F."/>
            <person name="Albersmeier A."/>
            <person name="Kalinowski J."/>
            <person name="Ruckert C."/>
        </authorList>
    </citation>
    <scope>NUCLEOTIDE SEQUENCE</scope>
    <source>
        <strain evidence="2">CGMCC 1.12698</strain>
    </source>
</reference>
<organism evidence="2 3">
    <name type="scientific">Priestia taiwanensis</name>
    <dbReference type="NCBI Taxonomy" id="1347902"/>
    <lineage>
        <taxon>Bacteria</taxon>
        <taxon>Bacillati</taxon>
        <taxon>Bacillota</taxon>
        <taxon>Bacilli</taxon>
        <taxon>Bacillales</taxon>
        <taxon>Bacillaceae</taxon>
        <taxon>Priestia</taxon>
    </lineage>
</organism>
<dbReference type="InterPro" id="IPR001073">
    <property type="entry name" value="C1q_dom"/>
</dbReference>
<protein>
    <recommendedName>
        <fullName evidence="1">C1q domain-containing protein</fullName>
    </recommendedName>
</protein>
<dbReference type="EMBL" id="BMFK01000001">
    <property type="protein sequence ID" value="GGE58108.1"/>
    <property type="molecule type" value="Genomic_DNA"/>
</dbReference>
<keyword evidence="3" id="KW-1185">Reference proteome</keyword>
<comment type="caution">
    <text evidence="2">The sequence shown here is derived from an EMBL/GenBank/DDBJ whole genome shotgun (WGS) entry which is preliminary data.</text>
</comment>
<dbReference type="Pfam" id="PF00386">
    <property type="entry name" value="C1q"/>
    <property type="match status" value="1"/>
</dbReference>
<evidence type="ECO:0000313" key="2">
    <source>
        <dbReference type="EMBL" id="GGE58108.1"/>
    </source>
</evidence>
<evidence type="ECO:0000259" key="1">
    <source>
        <dbReference type="PROSITE" id="PS50871"/>
    </source>
</evidence>
<dbReference type="PROSITE" id="PS50871">
    <property type="entry name" value="C1Q"/>
    <property type="match status" value="1"/>
</dbReference>
<dbReference type="AlphaFoldDB" id="A0A917AKU3"/>
<feature type="domain" description="C1q" evidence="1">
    <location>
        <begin position="20"/>
        <end position="163"/>
    </location>
</feature>
<dbReference type="InterPro" id="IPR008983">
    <property type="entry name" value="Tumour_necrosis_fac-like_dom"/>
</dbReference>
<dbReference type="SUPFAM" id="SSF49842">
    <property type="entry name" value="TNF-like"/>
    <property type="match status" value="1"/>
</dbReference>